<feature type="compositionally biased region" description="Low complexity" evidence="6">
    <location>
        <begin position="16"/>
        <end position="38"/>
    </location>
</feature>
<comment type="caution">
    <text evidence="8">The sequence shown here is derived from an EMBL/GenBank/DDBJ whole genome shotgun (WGS) entry which is preliminary data.</text>
</comment>
<dbReference type="PANTHER" id="PTHR42711:SF17">
    <property type="entry name" value="ABC TRANSPORTER ATP-BINDING PROTEIN"/>
    <property type="match status" value="1"/>
</dbReference>
<keyword evidence="5" id="KW-0046">Antibiotic resistance</keyword>
<dbReference type="PROSITE" id="PS50893">
    <property type="entry name" value="ABC_TRANSPORTER_2"/>
    <property type="match status" value="1"/>
</dbReference>
<dbReference type="OrthoDB" id="9804819at2"/>
<name>A0A2I1PCL1_9MICO</name>
<keyword evidence="2" id="KW-0813">Transport</keyword>
<comment type="subcellular location">
    <subcellularLocation>
        <location evidence="1">Cell membrane</location>
        <topology evidence="1">Peripheral membrane protein</topology>
    </subcellularLocation>
</comment>
<dbReference type="GO" id="GO:0046677">
    <property type="term" value="P:response to antibiotic"/>
    <property type="evidence" value="ECO:0007669"/>
    <property type="project" value="UniProtKB-KW"/>
</dbReference>
<dbReference type="InterPro" id="IPR050763">
    <property type="entry name" value="ABC_transporter_ATP-binding"/>
</dbReference>
<dbReference type="GO" id="GO:0005524">
    <property type="term" value="F:ATP binding"/>
    <property type="evidence" value="ECO:0007669"/>
    <property type="project" value="UniProtKB-KW"/>
</dbReference>
<dbReference type="InterPro" id="IPR027417">
    <property type="entry name" value="P-loop_NTPase"/>
</dbReference>
<keyword evidence="4 8" id="KW-0067">ATP-binding</keyword>
<dbReference type="Gene3D" id="3.40.50.300">
    <property type="entry name" value="P-loop containing nucleotide triphosphate hydrolases"/>
    <property type="match status" value="1"/>
</dbReference>
<evidence type="ECO:0000313" key="8">
    <source>
        <dbReference type="EMBL" id="PKZ42378.1"/>
    </source>
</evidence>
<evidence type="ECO:0000256" key="2">
    <source>
        <dbReference type="ARBA" id="ARBA00022448"/>
    </source>
</evidence>
<feature type="region of interest" description="Disordered" evidence="6">
    <location>
        <begin position="1"/>
        <end position="38"/>
    </location>
</feature>
<protein>
    <submittedName>
        <fullName evidence="8">ABC transporter ATP-binding protein</fullName>
    </submittedName>
</protein>
<dbReference type="InterPro" id="IPR017871">
    <property type="entry name" value="ABC_transporter-like_CS"/>
</dbReference>
<keyword evidence="3" id="KW-0547">Nucleotide-binding</keyword>
<reference evidence="8 9" key="1">
    <citation type="submission" date="2017-12" db="EMBL/GenBank/DDBJ databases">
        <title>Phylogenetic diversity of female urinary microbiome.</title>
        <authorList>
            <person name="Thomas-White K."/>
            <person name="Wolfe A.J."/>
        </authorList>
    </citation>
    <scope>NUCLEOTIDE SEQUENCE [LARGE SCALE GENOMIC DNA]</scope>
    <source>
        <strain evidence="8 9">UMB1298</strain>
    </source>
</reference>
<feature type="domain" description="ABC transporter" evidence="7">
    <location>
        <begin position="42"/>
        <end position="270"/>
    </location>
</feature>
<evidence type="ECO:0000256" key="3">
    <source>
        <dbReference type="ARBA" id="ARBA00022741"/>
    </source>
</evidence>
<dbReference type="GO" id="GO:0016887">
    <property type="term" value="F:ATP hydrolysis activity"/>
    <property type="evidence" value="ECO:0007669"/>
    <property type="project" value="InterPro"/>
</dbReference>
<dbReference type="PROSITE" id="PS00211">
    <property type="entry name" value="ABC_TRANSPORTER_1"/>
    <property type="match status" value="1"/>
</dbReference>
<gene>
    <name evidence="8" type="ORF">CYJ76_02120</name>
</gene>
<evidence type="ECO:0000259" key="7">
    <source>
        <dbReference type="PROSITE" id="PS50893"/>
    </source>
</evidence>
<dbReference type="RefSeq" id="WP_101849117.1">
    <property type="nucleotide sequence ID" value="NZ_JBHLVH010000002.1"/>
</dbReference>
<dbReference type="EMBL" id="PKIZ01000003">
    <property type="protein sequence ID" value="PKZ42378.1"/>
    <property type="molecule type" value="Genomic_DNA"/>
</dbReference>
<keyword evidence="9" id="KW-1185">Reference proteome</keyword>
<evidence type="ECO:0000256" key="1">
    <source>
        <dbReference type="ARBA" id="ARBA00004202"/>
    </source>
</evidence>
<dbReference type="Proteomes" id="UP000234206">
    <property type="component" value="Unassembled WGS sequence"/>
</dbReference>
<evidence type="ECO:0000313" key="9">
    <source>
        <dbReference type="Proteomes" id="UP000234206"/>
    </source>
</evidence>
<evidence type="ECO:0000256" key="4">
    <source>
        <dbReference type="ARBA" id="ARBA00022840"/>
    </source>
</evidence>
<dbReference type="CDD" id="cd03230">
    <property type="entry name" value="ABC_DR_subfamily_A"/>
    <property type="match status" value="1"/>
</dbReference>
<dbReference type="InterPro" id="IPR003593">
    <property type="entry name" value="AAA+_ATPase"/>
</dbReference>
<feature type="region of interest" description="Disordered" evidence="6">
    <location>
        <begin position="336"/>
        <end position="355"/>
    </location>
</feature>
<dbReference type="AlphaFoldDB" id="A0A2I1PCL1"/>
<dbReference type="GO" id="GO:0005886">
    <property type="term" value="C:plasma membrane"/>
    <property type="evidence" value="ECO:0007669"/>
    <property type="project" value="UniProtKB-SubCell"/>
</dbReference>
<dbReference type="InterPro" id="IPR003439">
    <property type="entry name" value="ABC_transporter-like_ATP-bd"/>
</dbReference>
<dbReference type="PANTHER" id="PTHR42711">
    <property type="entry name" value="ABC TRANSPORTER ATP-BINDING PROTEIN"/>
    <property type="match status" value="1"/>
</dbReference>
<dbReference type="Pfam" id="PF00005">
    <property type="entry name" value="ABC_tran"/>
    <property type="match status" value="1"/>
</dbReference>
<evidence type="ECO:0000256" key="5">
    <source>
        <dbReference type="ARBA" id="ARBA00023251"/>
    </source>
</evidence>
<dbReference type="SUPFAM" id="SSF52540">
    <property type="entry name" value="P-loop containing nucleoside triphosphate hydrolases"/>
    <property type="match status" value="1"/>
</dbReference>
<organism evidence="8 9">
    <name type="scientific">Kytococcus schroeteri</name>
    <dbReference type="NCBI Taxonomy" id="138300"/>
    <lineage>
        <taxon>Bacteria</taxon>
        <taxon>Bacillati</taxon>
        <taxon>Actinomycetota</taxon>
        <taxon>Actinomycetes</taxon>
        <taxon>Micrococcales</taxon>
        <taxon>Kytococcaceae</taxon>
        <taxon>Kytococcus</taxon>
    </lineage>
</organism>
<evidence type="ECO:0000256" key="6">
    <source>
        <dbReference type="SAM" id="MobiDB-lite"/>
    </source>
</evidence>
<sequence length="355" mass="37131">MDTPTTAPTQRPHPDAAPTTAGAAPANAASTSGAPSAGDPVLELAGVTKAFGRGTRRVEAVRGVDLTLRRGEVVALLGHNGAGKSVTLDLAMGLQAPDAGTVRLCGEPPATAVRRGRLGAMLQTGSLLTDLTVAETVRAVGALHRTTRQRCEEVMARTGLDPLAGRRVGRCSGGEQQRLRFALALLPDPDLLVLDEPTAGMDVTARQEFWGTVTQEAHAGRTIVFATHYLAEAEEYAPRTVLMASGRVIADDATAAVRNRVPGRMLRCTVPRADAVLGTLAGDPTVVDARATAEDRLELRTTDSDRLAALALQQWGARELEVVPLGLDEAFAELTRTASTSTASTPSATTPRSTP</sequence>
<accession>A0A2I1PCL1</accession>
<proteinExistence type="predicted"/>
<dbReference type="SMART" id="SM00382">
    <property type="entry name" value="AAA"/>
    <property type="match status" value="1"/>
</dbReference>